<protein>
    <recommendedName>
        <fullName evidence="4">Concanavalin A-like lectin/glucanase</fullName>
    </recommendedName>
</protein>
<dbReference type="OrthoDB" id="42525at2759"/>
<dbReference type="Proteomes" id="UP000076744">
    <property type="component" value="Unassembled WGS sequence"/>
</dbReference>
<dbReference type="RefSeq" id="XP_018704183.1">
    <property type="nucleotide sequence ID" value="XM_018848457.1"/>
</dbReference>
<dbReference type="PANTHER" id="PTHR35332:SF2">
    <property type="entry name" value="REGULATION OF ENOLASE PROTEIN 1"/>
    <property type="match status" value="1"/>
</dbReference>
<feature type="chain" id="PRO_5007893641" description="Concanavalin A-like lectin/glucanase" evidence="1">
    <location>
        <begin position="19"/>
        <end position="235"/>
    </location>
</feature>
<dbReference type="GeneID" id="30021144"/>
<comment type="caution">
    <text evidence="2">The sequence shown here is derived from an EMBL/GenBank/DDBJ whole genome shotgun (WGS) entry which is preliminary data.</text>
</comment>
<dbReference type="Gene3D" id="2.60.120.200">
    <property type="match status" value="1"/>
</dbReference>
<organism evidence="2 3">
    <name type="scientific">Cordyceps fumosorosea (strain ARSEF 2679)</name>
    <name type="common">Isaria fumosorosea</name>
    <dbReference type="NCBI Taxonomy" id="1081104"/>
    <lineage>
        <taxon>Eukaryota</taxon>
        <taxon>Fungi</taxon>
        <taxon>Dikarya</taxon>
        <taxon>Ascomycota</taxon>
        <taxon>Pezizomycotina</taxon>
        <taxon>Sordariomycetes</taxon>
        <taxon>Hypocreomycetidae</taxon>
        <taxon>Hypocreales</taxon>
        <taxon>Cordycipitaceae</taxon>
        <taxon>Cordyceps</taxon>
    </lineage>
</organism>
<dbReference type="AlphaFoldDB" id="A0A167VTX0"/>
<evidence type="ECO:0008006" key="4">
    <source>
        <dbReference type="Google" id="ProtNLM"/>
    </source>
</evidence>
<keyword evidence="1" id="KW-0732">Signal</keyword>
<feature type="signal peptide" evidence="1">
    <location>
        <begin position="1"/>
        <end position="18"/>
    </location>
</feature>
<reference evidence="2 3" key="1">
    <citation type="journal article" date="2016" name="Genome Biol. Evol.">
        <title>Divergent and convergent evolution of fungal pathogenicity.</title>
        <authorList>
            <person name="Shang Y."/>
            <person name="Xiao G."/>
            <person name="Zheng P."/>
            <person name="Cen K."/>
            <person name="Zhan S."/>
            <person name="Wang C."/>
        </authorList>
    </citation>
    <scope>NUCLEOTIDE SEQUENCE [LARGE SCALE GENOMIC DNA]</scope>
    <source>
        <strain evidence="2 3">ARSEF 2679</strain>
    </source>
</reference>
<dbReference type="EMBL" id="AZHB01000011">
    <property type="protein sequence ID" value="OAA62976.1"/>
    <property type="molecule type" value="Genomic_DNA"/>
</dbReference>
<dbReference type="InterPro" id="IPR009784">
    <property type="entry name" value="DUF1349"/>
</dbReference>
<dbReference type="PANTHER" id="PTHR35332">
    <property type="entry name" value="REGULATION OF ENOLASE PROTEIN 1"/>
    <property type="match status" value="1"/>
</dbReference>
<gene>
    <name evidence="2" type="ORF">ISF_04852</name>
</gene>
<accession>A0A167VTX0</accession>
<evidence type="ECO:0000313" key="3">
    <source>
        <dbReference type="Proteomes" id="UP000076744"/>
    </source>
</evidence>
<proteinExistence type="predicted"/>
<sequence>MVSCKLIVGAVLASSSVATTASSGSSLVWRWRNYANASPVSPVDQPVTIHVPPDTDIWRPAPDRNNFTAPFLYTTVPAASFLSARVTVAAPWRTLYDQGGLVLAFPSREAFAARSIKAGIEFTDGAPALGVVGTDTLSDWSLSPLLERQTGGNQTATVTIERQGTDAWVYVLEDGGRTRRQLRQVTWAFSRYDGRAGQMVHVGIYGAKPTRESPPSDPLTKLPVSLFDFELVLKK</sequence>
<evidence type="ECO:0000313" key="2">
    <source>
        <dbReference type="EMBL" id="OAA62976.1"/>
    </source>
</evidence>
<name>A0A167VTX0_CORFA</name>
<dbReference type="STRING" id="1081104.A0A167VTX0"/>
<evidence type="ECO:0000256" key="1">
    <source>
        <dbReference type="SAM" id="SignalP"/>
    </source>
</evidence>
<keyword evidence="3" id="KW-1185">Reference proteome</keyword>
<dbReference type="Pfam" id="PF07081">
    <property type="entry name" value="DUF1349"/>
    <property type="match status" value="1"/>
</dbReference>